<keyword evidence="5" id="KW-1185">Reference proteome</keyword>
<comment type="similarity">
    <text evidence="1">Belongs to the universal ribosomal protein uL10 family.</text>
</comment>
<dbReference type="PANTHER" id="PTHR11560">
    <property type="entry name" value="39S RIBOSOMAL PROTEIN L10, MITOCHONDRIAL"/>
    <property type="match status" value="1"/>
</dbReference>
<keyword evidence="2" id="KW-0689">Ribosomal protein</keyword>
<dbReference type="AlphaFoldDB" id="A0A642V8Y0"/>
<keyword evidence="3" id="KW-0687">Ribonucleoprotein</keyword>
<proteinExistence type="inferred from homology"/>
<organism evidence="4 5">
    <name type="scientific">Trichomonascus ciferrii</name>
    <dbReference type="NCBI Taxonomy" id="44093"/>
    <lineage>
        <taxon>Eukaryota</taxon>
        <taxon>Fungi</taxon>
        <taxon>Dikarya</taxon>
        <taxon>Ascomycota</taxon>
        <taxon>Saccharomycotina</taxon>
        <taxon>Dipodascomycetes</taxon>
        <taxon>Dipodascales</taxon>
        <taxon>Trichomonascaceae</taxon>
        <taxon>Trichomonascus</taxon>
        <taxon>Trichomonascus ciferrii complex</taxon>
    </lineage>
</organism>
<dbReference type="VEuPathDB" id="FungiDB:TRICI_003817"/>
<dbReference type="Proteomes" id="UP000761534">
    <property type="component" value="Unassembled WGS sequence"/>
</dbReference>
<dbReference type="InterPro" id="IPR047865">
    <property type="entry name" value="Ribosomal_uL10_bac_type"/>
</dbReference>
<reference evidence="4" key="1">
    <citation type="journal article" date="2019" name="G3 (Bethesda)">
        <title>Genome Assemblies of Two Rare Opportunistic Yeast Pathogens: Diutina rugosa (syn. Candida rugosa) and Trichomonascus ciferrii (syn. Candida ciferrii).</title>
        <authorList>
            <person name="Mixao V."/>
            <person name="Saus E."/>
            <person name="Hansen A.P."/>
            <person name="Lass-Florl C."/>
            <person name="Gabaldon T."/>
        </authorList>
    </citation>
    <scope>NUCLEOTIDE SEQUENCE</scope>
    <source>
        <strain evidence="4">CBS 4856</strain>
    </source>
</reference>
<dbReference type="OrthoDB" id="360689at2759"/>
<evidence type="ECO:0008006" key="6">
    <source>
        <dbReference type="Google" id="ProtNLM"/>
    </source>
</evidence>
<name>A0A642V8Y0_9ASCO</name>
<dbReference type="CDD" id="cd05797">
    <property type="entry name" value="Ribosomal_L10"/>
    <property type="match status" value="1"/>
</dbReference>
<comment type="caution">
    <text evidence="4">The sequence shown here is derived from an EMBL/GenBank/DDBJ whole genome shotgun (WGS) entry which is preliminary data.</text>
</comment>
<evidence type="ECO:0000313" key="4">
    <source>
        <dbReference type="EMBL" id="KAA8911433.1"/>
    </source>
</evidence>
<evidence type="ECO:0000256" key="3">
    <source>
        <dbReference type="ARBA" id="ARBA00023274"/>
    </source>
</evidence>
<dbReference type="EMBL" id="SWFS01000284">
    <property type="protein sequence ID" value="KAA8911433.1"/>
    <property type="molecule type" value="Genomic_DNA"/>
</dbReference>
<dbReference type="InterPro" id="IPR043141">
    <property type="entry name" value="Ribosomal_uL10-like_sf"/>
</dbReference>
<evidence type="ECO:0000313" key="5">
    <source>
        <dbReference type="Proteomes" id="UP000761534"/>
    </source>
</evidence>
<dbReference type="GO" id="GO:1990904">
    <property type="term" value="C:ribonucleoprotein complex"/>
    <property type="evidence" value="ECO:0007669"/>
    <property type="project" value="UniProtKB-KW"/>
</dbReference>
<gene>
    <name evidence="4" type="ORF">TRICI_003817</name>
</gene>
<dbReference type="InterPro" id="IPR001790">
    <property type="entry name" value="Ribosomal_uL10"/>
</dbReference>
<sequence>MFKSGFCNGLLQQSYRTIFNSAALCRFASTKAPARNLVKRPDTRKTYLVDKYTGILRQNPIILAVHNNTLLKSENNTIRSQILKAGGRLIVTRSNLFKVALRGLQHQDPASKAASRKHKFTKHPLSNLFYGPTSVIVFSELNPKAVDDVVKILDKSGEKLVLLGGMVDGQSLDRTKIDQFKQLPTLDQLRSELAGVLSVLGGAGLVQTLEAPSKMLYLTMDERRKQIDNE</sequence>
<evidence type="ECO:0000256" key="2">
    <source>
        <dbReference type="ARBA" id="ARBA00022980"/>
    </source>
</evidence>
<dbReference type="Gene3D" id="3.30.70.1730">
    <property type="match status" value="1"/>
</dbReference>
<dbReference type="SUPFAM" id="SSF160369">
    <property type="entry name" value="Ribosomal protein L10-like"/>
    <property type="match status" value="1"/>
</dbReference>
<accession>A0A642V8Y0</accession>
<dbReference type="GO" id="GO:0005840">
    <property type="term" value="C:ribosome"/>
    <property type="evidence" value="ECO:0007669"/>
    <property type="project" value="UniProtKB-KW"/>
</dbReference>
<evidence type="ECO:0000256" key="1">
    <source>
        <dbReference type="ARBA" id="ARBA00008889"/>
    </source>
</evidence>
<protein>
    <recommendedName>
        <fullName evidence="6">Ribosomal protein L10</fullName>
    </recommendedName>
</protein>
<dbReference type="Pfam" id="PF00466">
    <property type="entry name" value="Ribosomal_L10"/>
    <property type="match status" value="1"/>
</dbReference>